<feature type="compositionally biased region" description="Pro residues" evidence="1">
    <location>
        <begin position="148"/>
        <end position="163"/>
    </location>
</feature>
<evidence type="ECO:0000313" key="3">
    <source>
        <dbReference type="Proteomes" id="UP001447188"/>
    </source>
</evidence>
<feature type="region of interest" description="Disordered" evidence="1">
    <location>
        <begin position="135"/>
        <end position="213"/>
    </location>
</feature>
<protein>
    <submittedName>
        <fullName evidence="2">Uncharacterized protein</fullName>
    </submittedName>
</protein>
<feature type="non-terminal residue" evidence="2">
    <location>
        <position position="1"/>
    </location>
</feature>
<reference evidence="2 3" key="1">
    <citation type="submission" date="2024-02" db="EMBL/GenBank/DDBJ databases">
        <title>Discinaceae phylogenomics.</title>
        <authorList>
            <person name="Dirks A.C."/>
            <person name="James T.Y."/>
        </authorList>
    </citation>
    <scope>NUCLEOTIDE SEQUENCE [LARGE SCALE GENOMIC DNA]</scope>
    <source>
        <strain evidence="2 3">ACD0624</strain>
    </source>
</reference>
<evidence type="ECO:0000313" key="2">
    <source>
        <dbReference type="EMBL" id="KAL0630708.1"/>
    </source>
</evidence>
<keyword evidence="3" id="KW-1185">Reference proteome</keyword>
<feature type="region of interest" description="Disordered" evidence="1">
    <location>
        <begin position="1"/>
        <end position="43"/>
    </location>
</feature>
<accession>A0ABR3G4B4</accession>
<gene>
    <name evidence="2" type="ORF">Q9L58_010441</name>
</gene>
<proteinExistence type="predicted"/>
<evidence type="ECO:0000256" key="1">
    <source>
        <dbReference type="SAM" id="MobiDB-lite"/>
    </source>
</evidence>
<dbReference type="Proteomes" id="UP001447188">
    <property type="component" value="Unassembled WGS sequence"/>
</dbReference>
<name>A0ABR3G4B4_9PEZI</name>
<comment type="caution">
    <text evidence="2">The sequence shown here is derived from an EMBL/GenBank/DDBJ whole genome shotgun (WGS) entry which is preliminary data.</text>
</comment>
<organism evidence="2 3">
    <name type="scientific">Discina gigas</name>
    <dbReference type="NCBI Taxonomy" id="1032678"/>
    <lineage>
        <taxon>Eukaryota</taxon>
        <taxon>Fungi</taxon>
        <taxon>Dikarya</taxon>
        <taxon>Ascomycota</taxon>
        <taxon>Pezizomycotina</taxon>
        <taxon>Pezizomycetes</taxon>
        <taxon>Pezizales</taxon>
        <taxon>Discinaceae</taxon>
        <taxon>Discina</taxon>
    </lineage>
</organism>
<sequence length="236" mass="25936">NQYPPPATRIRTQKIGVAPVPTSQVNRRPRRHVPPRPTASESQATAITERELLSLLKVAATHGLPPFDFGSLQIAHAAAHKDRKDELPEWAWAEYQVIYDTHASVTKAPQLLHKHISIFEITQWRKVRKGNKINRSHFPVSGAIGSPISPPKPTADPTMPDPSPRNGVSDGISEQEAPPASIPETQTQAPPETAIEITHTSDTPVPTPFPSEEFDNDTNYMTGLVGKFPVPVHYLA</sequence>
<dbReference type="EMBL" id="JBBBZM010000408">
    <property type="protein sequence ID" value="KAL0630708.1"/>
    <property type="molecule type" value="Genomic_DNA"/>
</dbReference>